<organism evidence="2 3">
    <name type="scientific">Thalassobacterium maritimum</name>
    <dbReference type="NCBI Taxonomy" id="3041265"/>
    <lineage>
        <taxon>Bacteria</taxon>
        <taxon>Pseudomonadati</taxon>
        <taxon>Verrucomicrobiota</taxon>
        <taxon>Opitutia</taxon>
        <taxon>Puniceicoccales</taxon>
        <taxon>Coraliomargaritaceae</taxon>
        <taxon>Thalassobacterium</taxon>
    </lineage>
</organism>
<evidence type="ECO:0000256" key="1">
    <source>
        <dbReference type="SAM" id="Phobius"/>
    </source>
</evidence>
<keyword evidence="3" id="KW-1185">Reference proteome</keyword>
<evidence type="ECO:0000313" key="2">
    <source>
        <dbReference type="EMBL" id="MDQ8207565.1"/>
    </source>
</evidence>
<keyword evidence="1" id="KW-0472">Membrane</keyword>
<accession>A0ABU1ATT2</accession>
<comment type="caution">
    <text evidence="2">The sequence shown here is derived from an EMBL/GenBank/DDBJ whole genome shotgun (WGS) entry which is preliminary data.</text>
</comment>
<reference evidence="2 3" key="1">
    <citation type="submission" date="2023-04" db="EMBL/GenBank/DDBJ databases">
        <title>A novel bacteria isolated from coastal sediment.</title>
        <authorList>
            <person name="Liu X.-J."/>
            <person name="Du Z.-J."/>
        </authorList>
    </citation>
    <scope>NUCLEOTIDE SEQUENCE [LARGE SCALE GENOMIC DNA]</scope>
    <source>
        <strain evidence="2 3">SDUM461003</strain>
    </source>
</reference>
<dbReference type="Proteomes" id="UP001225316">
    <property type="component" value="Unassembled WGS sequence"/>
</dbReference>
<keyword evidence="1" id="KW-0812">Transmembrane</keyword>
<feature type="transmembrane region" description="Helical" evidence="1">
    <location>
        <begin position="45"/>
        <end position="67"/>
    </location>
</feature>
<dbReference type="NCBIfam" id="NF040495">
    <property type="entry name" value="tranport_ArsG"/>
    <property type="match status" value="1"/>
</dbReference>
<keyword evidence="1" id="KW-1133">Transmembrane helix</keyword>
<feature type="transmembrane region" description="Helical" evidence="1">
    <location>
        <begin position="79"/>
        <end position="103"/>
    </location>
</feature>
<dbReference type="EMBL" id="JARXHW010000016">
    <property type="protein sequence ID" value="MDQ8207565.1"/>
    <property type="molecule type" value="Genomic_DNA"/>
</dbReference>
<proteinExistence type="predicted"/>
<feature type="transmembrane region" description="Helical" evidence="1">
    <location>
        <begin position="165"/>
        <end position="184"/>
    </location>
</feature>
<name>A0ABU1ATT2_9BACT</name>
<protein>
    <submittedName>
        <fullName evidence="2">Aromatic aminobenezylarsenical efflux permease ArsG family transporter</fullName>
    </submittedName>
</protein>
<sequence length="240" mass="25262">MALLISSFTALWLGIVTSVSPCPLATNVAAISMLSRKVGNQRYAVLGALAYTLGRMIVYLALALILLGGLSSMPGLSAFLRNGIGPFIGPLLILTGMAIVGWLPLPFELKLGSAATTERLSRWGLLGEFMIGAIFALSFCPVSAALFFGSLIPLSLESPLPPVPVLLYGLGTSLPVGIIALVIVFSTRKASALLGGLQAVQKKLLWVTAALLIGIGVWLTFDSLLQHSINSAFELLRLNT</sequence>
<feature type="transmembrane region" description="Helical" evidence="1">
    <location>
        <begin position="129"/>
        <end position="153"/>
    </location>
</feature>
<gene>
    <name evidence="2" type="ORF">QEH52_08595</name>
</gene>
<dbReference type="RefSeq" id="WP_308949746.1">
    <property type="nucleotide sequence ID" value="NZ_JARXHW010000016.1"/>
</dbReference>
<feature type="transmembrane region" description="Helical" evidence="1">
    <location>
        <begin position="204"/>
        <end position="221"/>
    </location>
</feature>
<evidence type="ECO:0000313" key="3">
    <source>
        <dbReference type="Proteomes" id="UP001225316"/>
    </source>
</evidence>